<dbReference type="GO" id="GO:0008233">
    <property type="term" value="F:peptidase activity"/>
    <property type="evidence" value="ECO:0007669"/>
    <property type="project" value="UniProtKB-KW"/>
</dbReference>
<proteinExistence type="predicted"/>
<name>A0ABT9M696_9THEO</name>
<sequence length="414" mass="46420">MIAFIKVFWWAIETIALSVFNPFFWIVIILIVMQYRNKIAIEREIMGQEQEPMKELVLDSVFYGVIAAIIGSFLMIFLGITIENIGLQYVWPLAIVLMLVNPRYICFSYAGGIVSLFSLFFGFPNINVPALMSIVGVLHLMESLLIYIDGPRNTTPIFVRLKDGRVAGGFTMQKFWPIPFAALTIVTGTTITGQVISMPDWWPIIKPSGINLNNVIFLMMPAIAALGYGDLALSQFPEKKTRISSLRLFGFSVVLIALAVLGIYIKSFQYLAAVFAPAVHELLILIGQREEKENPPLFVAPDKGVMILATAKGSPAREIGIKPGDVILKINDVTIEEPDDIIRVLNERPSVMWITVKDLNGNYINYEYKDPQGILGLGILIVPKATSMIYEINEEGIFIKKLKEIIKNIFKRNK</sequence>
<feature type="transmembrane region" description="Helical" evidence="1">
    <location>
        <begin position="245"/>
        <end position="264"/>
    </location>
</feature>
<dbReference type="Gene3D" id="2.30.42.10">
    <property type="match status" value="1"/>
</dbReference>
<keyword evidence="3" id="KW-0378">Hydrolase</keyword>
<keyword evidence="1" id="KW-0472">Membrane</keyword>
<gene>
    <name evidence="3" type="ORF">J2S24_001916</name>
</gene>
<keyword evidence="1" id="KW-0812">Transmembrane</keyword>
<evidence type="ECO:0000259" key="2">
    <source>
        <dbReference type="PROSITE" id="PS50106"/>
    </source>
</evidence>
<dbReference type="Proteomes" id="UP001223886">
    <property type="component" value="Unassembled WGS sequence"/>
</dbReference>
<reference evidence="3 4" key="1">
    <citation type="submission" date="2023-07" db="EMBL/GenBank/DDBJ databases">
        <title>Genomic Encyclopedia of Type Strains, Phase IV (KMG-IV): sequencing the most valuable type-strain genomes for metagenomic binning, comparative biology and taxonomic classification.</title>
        <authorList>
            <person name="Goeker M."/>
        </authorList>
    </citation>
    <scope>NUCLEOTIDE SEQUENCE [LARGE SCALE GENOMIC DNA]</scope>
    <source>
        <strain evidence="3 4">DSM 25963</strain>
    </source>
</reference>
<comment type="caution">
    <text evidence="3">The sequence shown here is derived from an EMBL/GenBank/DDBJ whole genome shotgun (WGS) entry which is preliminary data.</text>
</comment>
<protein>
    <submittedName>
        <fullName evidence="3">Membrane-associated protease RseP (Regulator of RpoE activity)</fullName>
    </submittedName>
</protein>
<dbReference type="InterPro" id="IPR036034">
    <property type="entry name" value="PDZ_sf"/>
</dbReference>
<dbReference type="EMBL" id="JAURUP010000021">
    <property type="protein sequence ID" value="MDP9751405.1"/>
    <property type="molecule type" value="Genomic_DNA"/>
</dbReference>
<feature type="transmembrane region" description="Helical" evidence="1">
    <location>
        <begin position="130"/>
        <end position="148"/>
    </location>
</feature>
<dbReference type="SMART" id="SM00228">
    <property type="entry name" value="PDZ"/>
    <property type="match status" value="1"/>
</dbReference>
<dbReference type="PROSITE" id="PS50106">
    <property type="entry name" value="PDZ"/>
    <property type="match status" value="1"/>
</dbReference>
<evidence type="ECO:0000313" key="3">
    <source>
        <dbReference type="EMBL" id="MDP9751405.1"/>
    </source>
</evidence>
<feature type="domain" description="PDZ" evidence="2">
    <location>
        <begin position="304"/>
        <end position="360"/>
    </location>
</feature>
<evidence type="ECO:0000256" key="1">
    <source>
        <dbReference type="SAM" id="Phobius"/>
    </source>
</evidence>
<dbReference type="SUPFAM" id="SSF50156">
    <property type="entry name" value="PDZ domain-like"/>
    <property type="match status" value="1"/>
</dbReference>
<dbReference type="GO" id="GO:0006508">
    <property type="term" value="P:proteolysis"/>
    <property type="evidence" value="ECO:0007669"/>
    <property type="project" value="UniProtKB-KW"/>
</dbReference>
<keyword evidence="4" id="KW-1185">Reference proteome</keyword>
<keyword evidence="1" id="KW-1133">Transmembrane helix</keyword>
<dbReference type="InterPro" id="IPR041489">
    <property type="entry name" value="PDZ_6"/>
</dbReference>
<dbReference type="RefSeq" id="WP_012995737.1">
    <property type="nucleotide sequence ID" value="NZ_JAURUP010000021.1"/>
</dbReference>
<feature type="transmembrane region" description="Helical" evidence="1">
    <location>
        <begin position="175"/>
        <end position="196"/>
    </location>
</feature>
<feature type="transmembrane region" description="Helical" evidence="1">
    <location>
        <begin position="216"/>
        <end position="233"/>
    </location>
</feature>
<keyword evidence="3" id="KW-0645">Protease</keyword>
<feature type="transmembrane region" description="Helical" evidence="1">
    <location>
        <begin position="56"/>
        <end position="78"/>
    </location>
</feature>
<feature type="transmembrane region" description="Helical" evidence="1">
    <location>
        <begin position="84"/>
        <end position="100"/>
    </location>
</feature>
<accession>A0ABT9M696</accession>
<feature type="transmembrane region" description="Helical" evidence="1">
    <location>
        <begin position="15"/>
        <end position="35"/>
    </location>
</feature>
<dbReference type="Pfam" id="PF17820">
    <property type="entry name" value="PDZ_6"/>
    <property type="match status" value="1"/>
</dbReference>
<evidence type="ECO:0000313" key="4">
    <source>
        <dbReference type="Proteomes" id="UP001223886"/>
    </source>
</evidence>
<organism evidence="3 4">
    <name type="scientific">Thermoanaerobacter pentosaceus</name>
    <dbReference type="NCBI Taxonomy" id="694059"/>
    <lineage>
        <taxon>Bacteria</taxon>
        <taxon>Bacillati</taxon>
        <taxon>Bacillota</taxon>
        <taxon>Clostridia</taxon>
        <taxon>Thermoanaerobacterales</taxon>
        <taxon>Thermoanaerobacteraceae</taxon>
        <taxon>Thermoanaerobacter</taxon>
    </lineage>
</organism>
<dbReference type="InterPro" id="IPR001478">
    <property type="entry name" value="PDZ"/>
</dbReference>